<sequence>MRNLKGVLLFVFMVSGSGSALADDQIGGDDWKLDRLSYYIGNFSTFAEIVDIGLKKMALSSALPPEDMDQLEREVRQIGSDWSVEIYREPEFLVSDLFPESATADKDVLIIYRGDTLEDYFALKARKAELVEAGEYEGEARREIAWGVGKLLSYPDEKINQLLAGQDRPH</sequence>
<organism evidence="2 3">
    <name type="scientific">Elongatibacter sediminis</name>
    <dbReference type="NCBI Taxonomy" id="3119006"/>
    <lineage>
        <taxon>Bacteria</taxon>
        <taxon>Pseudomonadati</taxon>
        <taxon>Pseudomonadota</taxon>
        <taxon>Gammaproteobacteria</taxon>
        <taxon>Chromatiales</taxon>
        <taxon>Wenzhouxiangellaceae</taxon>
        <taxon>Elongatibacter</taxon>
    </lineage>
</organism>
<protein>
    <submittedName>
        <fullName evidence="2">Uncharacterized protein</fullName>
    </submittedName>
</protein>
<dbReference type="AlphaFoldDB" id="A0AAW9RC08"/>
<keyword evidence="1" id="KW-0732">Signal</keyword>
<evidence type="ECO:0000313" key="3">
    <source>
        <dbReference type="Proteomes" id="UP001359886"/>
    </source>
</evidence>
<dbReference type="Proteomes" id="UP001359886">
    <property type="component" value="Unassembled WGS sequence"/>
</dbReference>
<evidence type="ECO:0000256" key="1">
    <source>
        <dbReference type="SAM" id="SignalP"/>
    </source>
</evidence>
<proteinExistence type="predicted"/>
<comment type="caution">
    <text evidence="2">The sequence shown here is derived from an EMBL/GenBank/DDBJ whole genome shotgun (WGS) entry which is preliminary data.</text>
</comment>
<accession>A0AAW9RC08</accession>
<gene>
    <name evidence="2" type="ORF">V3330_01625</name>
</gene>
<name>A0AAW9RC08_9GAMM</name>
<feature type="signal peptide" evidence="1">
    <location>
        <begin position="1"/>
        <end position="22"/>
    </location>
</feature>
<keyword evidence="3" id="KW-1185">Reference proteome</keyword>
<feature type="chain" id="PRO_5043421028" evidence="1">
    <location>
        <begin position="23"/>
        <end position="170"/>
    </location>
</feature>
<dbReference type="EMBL" id="JAZHOG010000001">
    <property type="protein sequence ID" value="MEJ8566310.1"/>
    <property type="molecule type" value="Genomic_DNA"/>
</dbReference>
<reference evidence="2 3" key="1">
    <citation type="submission" date="2024-02" db="EMBL/GenBank/DDBJ databases">
        <title>A novel Wenzhouxiangellaceae bacterium, isolated from coastal sediments.</title>
        <authorList>
            <person name="Du Z.-J."/>
            <person name="Ye Y.-Q."/>
            <person name="Zhang X.-Y."/>
        </authorList>
    </citation>
    <scope>NUCLEOTIDE SEQUENCE [LARGE SCALE GENOMIC DNA]</scope>
    <source>
        <strain evidence="2 3">CH-27</strain>
    </source>
</reference>
<evidence type="ECO:0000313" key="2">
    <source>
        <dbReference type="EMBL" id="MEJ8566310.1"/>
    </source>
</evidence>
<dbReference type="RefSeq" id="WP_354693632.1">
    <property type="nucleotide sequence ID" value="NZ_JAZHOG010000001.1"/>
</dbReference>